<dbReference type="AlphaFoldDB" id="A0A016X010"/>
<dbReference type="Proteomes" id="UP000024635">
    <property type="component" value="Unassembled WGS sequence"/>
</dbReference>
<keyword evidence="1" id="KW-1133">Transmembrane helix</keyword>
<keyword evidence="3" id="KW-1185">Reference proteome</keyword>
<reference evidence="3" key="1">
    <citation type="journal article" date="2015" name="Nat. Genet.">
        <title>The genome and transcriptome of the zoonotic hookworm Ancylostoma ceylanicum identify infection-specific gene families.</title>
        <authorList>
            <person name="Schwarz E.M."/>
            <person name="Hu Y."/>
            <person name="Antoshechkin I."/>
            <person name="Miller M.M."/>
            <person name="Sternberg P.W."/>
            <person name="Aroian R.V."/>
        </authorList>
    </citation>
    <scope>NUCLEOTIDE SEQUENCE</scope>
    <source>
        <strain evidence="3">HY135</strain>
    </source>
</reference>
<gene>
    <name evidence="2" type="primary">Acey_s0436.g1432</name>
    <name evidence="2" type="ORF">Y032_0436g1432</name>
</gene>
<sequence>MSRSSGAEMAETGATIARLVHSFSYPRPMFTDRLCVRGCAWNRDKVEDELYIIFTHNYVLNYLFTIVVYVLVYSLYTNGDRKNMNAPIALQPAAASHGVS</sequence>
<proteinExistence type="predicted"/>
<dbReference type="EMBL" id="JARK01000036">
    <property type="protein sequence ID" value="EYC45181.1"/>
    <property type="molecule type" value="Genomic_DNA"/>
</dbReference>
<protein>
    <submittedName>
        <fullName evidence="2">Uncharacterized protein</fullName>
    </submittedName>
</protein>
<accession>A0A016X010</accession>
<evidence type="ECO:0000313" key="2">
    <source>
        <dbReference type="EMBL" id="EYC45181.1"/>
    </source>
</evidence>
<name>A0A016X010_9BILA</name>
<evidence type="ECO:0000313" key="3">
    <source>
        <dbReference type="Proteomes" id="UP000024635"/>
    </source>
</evidence>
<evidence type="ECO:0000256" key="1">
    <source>
        <dbReference type="SAM" id="Phobius"/>
    </source>
</evidence>
<comment type="caution">
    <text evidence="2">The sequence shown here is derived from an EMBL/GenBank/DDBJ whole genome shotgun (WGS) entry which is preliminary data.</text>
</comment>
<organism evidence="2 3">
    <name type="scientific">Ancylostoma ceylanicum</name>
    <dbReference type="NCBI Taxonomy" id="53326"/>
    <lineage>
        <taxon>Eukaryota</taxon>
        <taxon>Metazoa</taxon>
        <taxon>Ecdysozoa</taxon>
        <taxon>Nematoda</taxon>
        <taxon>Chromadorea</taxon>
        <taxon>Rhabditida</taxon>
        <taxon>Rhabditina</taxon>
        <taxon>Rhabditomorpha</taxon>
        <taxon>Strongyloidea</taxon>
        <taxon>Ancylostomatidae</taxon>
        <taxon>Ancylostomatinae</taxon>
        <taxon>Ancylostoma</taxon>
    </lineage>
</organism>
<keyword evidence="1" id="KW-0812">Transmembrane</keyword>
<feature type="transmembrane region" description="Helical" evidence="1">
    <location>
        <begin position="58"/>
        <end position="76"/>
    </location>
</feature>
<keyword evidence="1" id="KW-0472">Membrane</keyword>